<name>A0A9N9NU33_9GLOM</name>
<accession>A0A9N9NU33</accession>
<protein>
    <submittedName>
        <fullName evidence="2">2787_t:CDS:1</fullName>
    </submittedName>
</protein>
<evidence type="ECO:0000313" key="2">
    <source>
        <dbReference type="EMBL" id="CAG8760965.1"/>
    </source>
</evidence>
<dbReference type="AlphaFoldDB" id="A0A9N9NU33"/>
<gene>
    <name evidence="2" type="ORF">DERYTH_LOCUS17812</name>
</gene>
<evidence type="ECO:0000313" key="3">
    <source>
        <dbReference type="Proteomes" id="UP000789405"/>
    </source>
</evidence>
<feature type="non-terminal residue" evidence="2">
    <location>
        <position position="1"/>
    </location>
</feature>
<feature type="region of interest" description="Disordered" evidence="1">
    <location>
        <begin position="1"/>
        <end position="45"/>
    </location>
</feature>
<proteinExistence type="predicted"/>
<comment type="caution">
    <text evidence="2">The sequence shown here is derived from an EMBL/GenBank/DDBJ whole genome shotgun (WGS) entry which is preliminary data.</text>
</comment>
<evidence type="ECO:0000256" key="1">
    <source>
        <dbReference type="SAM" id="MobiDB-lite"/>
    </source>
</evidence>
<sequence length="45" mass="4815">SKEPGSSPFTPKKAKLDSNRNQRAPLKASAESKHWLNGPLKAGKG</sequence>
<organism evidence="2 3">
    <name type="scientific">Dentiscutata erythropus</name>
    <dbReference type="NCBI Taxonomy" id="1348616"/>
    <lineage>
        <taxon>Eukaryota</taxon>
        <taxon>Fungi</taxon>
        <taxon>Fungi incertae sedis</taxon>
        <taxon>Mucoromycota</taxon>
        <taxon>Glomeromycotina</taxon>
        <taxon>Glomeromycetes</taxon>
        <taxon>Diversisporales</taxon>
        <taxon>Gigasporaceae</taxon>
        <taxon>Dentiscutata</taxon>
    </lineage>
</organism>
<reference evidence="2" key="1">
    <citation type="submission" date="2021-06" db="EMBL/GenBank/DDBJ databases">
        <authorList>
            <person name="Kallberg Y."/>
            <person name="Tangrot J."/>
            <person name="Rosling A."/>
        </authorList>
    </citation>
    <scope>NUCLEOTIDE SEQUENCE</scope>
    <source>
        <strain evidence="2">MA453B</strain>
    </source>
</reference>
<keyword evidence="3" id="KW-1185">Reference proteome</keyword>
<dbReference type="Proteomes" id="UP000789405">
    <property type="component" value="Unassembled WGS sequence"/>
</dbReference>
<dbReference type="EMBL" id="CAJVPY010017227">
    <property type="protein sequence ID" value="CAG8760965.1"/>
    <property type="molecule type" value="Genomic_DNA"/>
</dbReference>